<evidence type="ECO:0000256" key="2">
    <source>
        <dbReference type="PROSITE-ProRule" id="PRU00192"/>
    </source>
</evidence>
<feature type="compositionally biased region" description="Low complexity" evidence="3">
    <location>
        <begin position="89"/>
        <end position="102"/>
    </location>
</feature>
<feature type="compositionally biased region" description="Low complexity" evidence="3">
    <location>
        <begin position="47"/>
        <end position="58"/>
    </location>
</feature>
<dbReference type="SMART" id="SM00312">
    <property type="entry name" value="PX"/>
    <property type="match status" value="1"/>
</dbReference>
<keyword evidence="9" id="KW-1185">Reference proteome</keyword>
<feature type="domain" description="SH3" evidence="4">
    <location>
        <begin position="353"/>
        <end position="420"/>
    </location>
</feature>
<dbReference type="Gene3D" id="2.30.30.40">
    <property type="entry name" value="SH3 Domains"/>
    <property type="match status" value="1"/>
</dbReference>
<name>A0A8T8TRL0_9BASI</name>
<dbReference type="PROSITE" id="PS50002">
    <property type="entry name" value="SH3"/>
    <property type="match status" value="1"/>
</dbReference>
<evidence type="ECO:0000259" key="5">
    <source>
        <dbReference type="PROSITE" id="PS50195"/>
    </source>
</evidence>
<dbReference type="GO" id="GO:0016197">
    <property type="term" value="P:endosomal transport"/>
    <property type="evidence" value="ECO:0007669"/>
    <property type="project" value="TreeGrafter"/>
</dbReference>
<feature type="region of interest" description="Disordered" evidence="3">
    <location>
        <begin position="1484"/>
        <end position="1510"/>
    </location>
</feature>
<dbReference type="PANTHER" id="PTHR45827:SF1">
    <property type="entry name" value="SORTING NEXIN"/>
    <property type="match status" value="1"/>
</dbReference>
<dbReference type="Proteomes" id="UP000077671">
    <property type="component" value="Unassembled WGS sequence"/>
</dbReference>
<dbReference type="InterPro" id="IPR001683">
    <property type="entry name" value="PX_dom"/>
</dbReference>
<dbReference type="GO" id="GO:0006897">
    <property type="term" value="P:endocytosis"/>
    <property type="evidence" value="ECO:0007669"/>
    <property type="project" value="TreeGrafter"/>
</dbReference>
<dbReference type="InterPro" id="IPR036028">
    <property type="entry name" value="SH3-like_dom_sf"/>
</dbReference>
<feature type="region of interest" description="Disordered" evidence="3">
    <location>
        <begin position="1324"/>
        <end position="1344"/>
    </location>
</feature>
<dbReference type="GO" id="GO:0005886">
    <property type="term" value="C:plasma membrane"/>
    <property type="evidence" value="ECO:0007669"/>
    <property type="project" value="TreeGrafter"/>
</dbReference>
<feature type="compositionally biased region" description="Low complexity" evidence="3">
    <location>
        <begin position="637"/>
        <end position="646"/>
    </location>
</feature>
<feature type="region of interest" description="Disordered" evidence="3">
    <location>
        <begin position="509"/>
        <end position="646"/>
    </location>
</feature>
<dbReference type="Gene3D" id="3.30.1520.10">
    <property type="entry name" value="Phox-like domain"/>
    <property type="match status" value="1"/>
</dbReference>
<dbReference type="Pfam" id="PF00787">
    <property type="entry name" value="PX"/>
    <property type="match status" value="1"/>
</dbReference>
<dbReference type="InterPro" id="IPR036871">
    <property type="entry name" value="PX_dom_sf"/>
</dbReference>
<feature type="region of interest" description="Disordered" evidence="3">
    <location>
        <begin position="1"/>
        <end position="104"/>
    </location>
</feature>
<feature type="compositionally biased region" description="Low complexity" evidence="3">
    <location>
        <begin position="1080"/>
        <end position="1093"/>
    </location>
</feature>
<feature type="compositionally biased region" description="Low complexity" evidence="3">
    <location>
        <begin position="268"/>
        <end position="281"/>
    </location>
</feature>
<dbReference type="EMBL" id="CAJHJG010005634">
    <property type="protein sequence ID" value="CAD6951520.1"/>
    <property type="molecule type" value="Genomic_DNA"/>
</dbReference>
<dbReference type="Pfam" id="PF10456">
    <property type="entry name" value="BAR_3_WASP_bdg"/>
    <property type="match status" value="1"/>
</dbReference>
<evidence type="ECO:0000313" key="8">
    <source>
        <dbReference type="Proteomes" id="UP000077671"/>
    </source>
</evidence>
<reference evidence="7" key="2">
    <citation type="journal article" date="2019" name="IMA Fungus">
        <title>Genome sequencing and comparison of five Tilletia species to identify candidate genes for the detection of regulated species infecting wheat.</title>
        <authorList>
            <person name="Nguyen H.D.T."/>
            <person name="Sultana T."/>
            <person name="Kesanakurti P."/>
            <person name="Hambleton S."/>
        </authorList>
    </citation>
    <scope>NUCLEOTIDE SEQUENCE</scope>
    <source>
        <strain evidence="7">DAOMC 238032</strain>
    </source>
</reference>
<feature type="compositionally biased region" description="Low complexity" evidence="3">
    <location>
        <begin position="1590"/>
        <end position="1609"/>
    </location>
</feature>
<keyword evidence="1 2" id="KW-0728">SH3 domain</keyword>
<feature type="compositionally biased region" description="Pro residues" evidence="3">
    <location>
        <begin position="257"/>
        <end position="267"/>
    </location>
</feature>
<gene>
    <name evidence="7" type="ORF">A4X03_0g1140</name>
    <name evidence="6" type="ORF">JKIAZH3_G4152</name>
</gene>
<feature type="compositionally biased region" description="Pro residues" evidence="3">
    <location>
        <begin position="462"/>
        <end position="475"/>
    </location>
</feature>
<feature type="region of interest" description="Disordered" evidence="3">
    <location>
        <begin position="120"/>
        <end position="143"/>
    </location>
</feature>
<feature type="domain" description="PX" evidence="5">
    <location>
        <begin position="803"/>
        <end position="960"/>
    </location>
</feature>
<feature type="compositionally biased region" description="Polar residues" evidence="3">
    <location>
        <begin position="566"/>
        <end position="586"/>
    </location>
</feature>
<feature type="region of interest" description="Disordered" evidence="3">
    <location>
        <begin position="1080"/>
        <end position="1116"/>
    </location>
</feature>
<accession>A0A8T8TRL0</accession>
<protein>
    <recommendedName>
        <fullName evidence="10">PX domain-containing protein</fullName>
    </recommendedName>
</protein>
<feature type="compositionally biased region" description="Acidic residues" evidence="3">
    <location>
        <begin position="198"/>
        <end position="218"/>
    </location>
</feature>
<dbReference type="Proteomes" id="UP000836402">
    <property type="component" value="Unassembled WGS sequence"/>
</dbReference>
<dbReference type="GO" id="GO:0031410">
    <property type="term" value="C:cytoplasmic vesicle"/>
    <property type="evidence" value="ECO:0007669"/>
    <property type="project" value="TreeGrafter"/>
</dbReference>
<feature type="compositionally biased region" description="Gly residues" evidence="3">
    <location>
        <begin position="1640"/>
        <end position="1653"/>
    </location>
</feature>
<dbReference type="GO" id="GO:0035091">
    <property type="term" value="F:phosphatidylinositol binding"/>
    <property type="evidence" value="ECO:0007669"/>
    <property type="project" value="InterPro"/>
</dbReference>
<evidence type="ECO:0000256" key="1">
    <source>
        <dbReference type="ARBA" id="ARBA00022443"/>
    </source>
</evidence>
<dbReference type="SUPFAM" id="SSF50044">
    <property type="entry name" value="SH3-domain"/>
    <property type="match status" value="1"/>
</dbReference>
<reference evidence="7" key="1">
    <citation type="submission" date="2016-04" db="EMBL/GenBank/DDBJ databases">
        <authorList>
            <person name="Nguyen H.D."/>
            <person name="Kesanakurti P."/>
            <person name="Cullis J."/>
            <person name="Levesque C.A."/>
            <person name="Hambleton S."/>
        </authorList>
    </citation>
    <scope>NUCLEOTIDE SEQUENCE</scope>
    <source>
        <strain evidence="7">DAOMC 238032</strain>
    </source>
</reference>
<sequence length="1679" mass="173492">MIQPSSPTLSVSSASSRRSTASTLSRRGPPPQPPQKPFHLTVRSKVSPYDAALASASPSPSPSPSQSPQKTGAGISHSHWDSQATIRGAPPQASASAAPSAANTLRPGVSVAESFFSSYSNNMHSREPSLLLPDETGMGSAGFAIASSPSAFLHQHNAHAIASATATAAAAAPPAPPSPPAPVPAAPAPVEMMKPLNLDDDEGEGEDEGSSDGIEDIDSFLGDDTPQQSIVSPKRVTKVYSTPTSPIDSGPPQAAMPSPPLPPPPAAVPQAQAQAYAQPEPFVIASVIAPGPPPPPPPPPPPAIQPDPPVQVQRIESPVQEVKQHPIPISPPAPSSSTPSHAKNRSSHPPPIPPGFPARALYEFQGEPNSNELSLAAGQAFEVLDPNLAVGWSLAVVRAADGIPDQRGLVPNGWYCFIQDFQIAPPPPPTGSESSSPISPLSPHPPPPPPPQSSVPARSHHAPPPPPPPSAAPAPALPNPFANLFRISRASIAAGMAYPTPVANHAIPEEEPEHEREHTHQPRSPHQSAEGTQQQGKEKEEDDDDRFQAWLKGAASNDRYEAGSLGSPNGNQTGSADVSMDTTASSEHSRHGTFKAGQAPLAAIPESPNRTSTGSTSARIDNNALHGTPSMRKKLSATRLSDSSSASPLLVPSYNTIEIRPPAPIEPLSASTNAIATTNAAAVPSRPGYLANLLSFGGKSFNRFGPFVASGAEDWILCTEAGAGIEAPSAADSSLENDAEGEDGAEGYGATWGRGTQRSMHDLSALTLSSLSRSARRSKGEITQHMVISGPAGPRWKPRSPAFHVAVHSPIKKKKMNGMSEYTLYTVTSTYPALDDVLSSQRRQRNGSSSRRTASGASEDPEMEYAMPYDPTLLPDPAGHTLTVLRRFTHFAWLARVLSAKYPALVLPPLPSKQYAGRFSSEFIETRRADLDLWLARVVRHPVARYEEALIFFLSEEEEGEWKRREGELEAVPKVEIVSGIGPTGAYSTVGRKGLPVTLGNGYPTVGGKAGSSSSSGATTAGVKSVVVLEGAPTFFASTFHPDFNLDVGDAASEARAMERFADAYERAMLLEPGGGLSGALSGHGSAGGRSASGSGGGGGGGGASGGGGGGGGWSSTVGSSASAIADSAGPNAVPPRGYPAAGAMGVLPAWRGLRESTALGANSYRDLSFALLRLVTGRGLGLADDQPPAPGSGGGGGAGGAAAGASAGGSGGGGPRTPDLRSQRDNHWVHGPPMGGLGKRPATGASNEEGGWCWREGCTECVALTKSLQYMAQSLQSVADEYEEHTRTSLMRQHERLKAIGRPRLSIDKLLDVHHSTTAKYREATGEAVEDGTDNKNAGNSSSLAHLTQTERELMAARCETVLNVTMSEMDRVHQERTEDWTAWGKHWLDEEIEHYEKCLETLKNARAAFEPDSWEFYAREGPVLPTPYDSELYATRRSAFPIPMPSGPYAPPGMTAAALRPVSLATEVVREGVTKFTYLFGSSSSSTASGSSPVPPPLGGGGGEGGYMSAADARRELAGAGGGGGYKGSPLMAPAAPAGGYSGGGGGGGGASGPALNAATNGPTSPYYNEQATRGLYVRPGGGGAGTDGNAVPPGAVAPGTPGGSVAWPGADQLLTLRAGQQQQQQQQAWYDPESYGKMGGGRGAGGGGGGPGPPPLRHHAHAPSVPAASSIFASWR</sequence>
<dbReference type="InterPro" id="IPR001452">
    <property type="entry name" value="SH3_domain"/>
</dbReference>
<feature type="compositionally biased region" description="Pro residues" evidence="3">
    <location>
        <begin position="173"/>
        <end position="187"/>
    </location>
</feature>
<dbReference type="GO" id="GO:0097320">
    <property type="term" value="P:plasma membrane tubulation"/>
    <property type="evidence" value="ECO:0007669"/>
    <property type="project" value="TreeGrafter"/>
</dbReference>
<feature type="compositionally biased region" description="Gly residues" evidence="3">
    <location>
        <begin position="1094"/>
        <end position="1114"/>
    </location>
</feature>
<dbReference type="SUPFAM" id="SSF64268">
    <property type="entry name" value="PX domain"/>
    <property type="match status" value="1"/>
</dbReference>
<dbReference type="PROSITE" id="PS50195">
    <property type="entry name" value="PX"/>
    <property type="match status" value="1"/>
</dbReference>
<feature type="compositionally biased region" description="Pro residues" evidence="3">
    <location>
        <begin position="290"/>
        <end position="309"/>
    </location>
</feature>
<dbReference type="InterPro" id="IPR019497">
    <property type="entry name" value="Sorting_nexin_WASP-bd-dom"/>
</dbReference>
<feature type="compositionally biased region" description="Low complexity" evidence="3">
    <location>
        <begin position="1484"/>
        <end position="1494"/>
    </location>
</feature>
<feature type="compositionally biased region" description="Low complexity" evidence="3">
    <location>
        <begin position="1"/>
        <end position="27"/>
    </location>
</feature>
<feature type="compositionally biased region" description="Basic and acidic residues" evidence="3">
    <location>
        <begin position="1219"/>
        <end position="1229"/>
    </location>
</feature>
<feature type="region of interest" description="Disordered" evidence="3">
    <location>
        <begin position="1184"/>
        <end position="1249"/>
    </location>
</feature>
<reference evidence="6" key="3">
    <citation type="submission" date="2020-10" db="EMBL/GenBank/DDBJ databases">
        <authorList>
            <person name="Sedaghatjoo S."/>
        </authorList>
    </citation>
    <scope>NUCLEOTIDE SEQUENCE</scope>
    <source>
        <strain evidence="6">AZH3</strain>
    </source>
</reference>
<evidence type="ECO:0000259" key="4">
    <source>
        <dbReference type="PROSITE" id="PS50002"/>
    </source>
</evidence>
<feature type="region of interest" description="Disordered" evidence="3">
    <location>
        <begin position="728"/>
        <end position="755"/>
    </location>
</feature>
<feature type="compositionally biased region" description="Pro residues" evidence="3">
    <location>
        <begin position="440"/>
        <end position="453"/>
    </location>
</feature>
<evidence type="ECO:0000256" key="3">
    <source>
        <dbReference type="SAM" id="MobiDB-lite"/>
    </source>
</evidence>
<feature type="region of interest" description="Disordered" evidence="3">
    <location>
        <begin position="425"/>
        <end position="475"/>
    </location>
</feature>
<evidence type="ECO:0000313" key="6">
    <source>
        <dbReference type="EMBL" id="CAD6951520.1"/>
    </source>
</evidence>
<feature type="compositionally biased region" description="Polar residues" evidence="3">
    <location>
        <begin position="608"/>
        <end position="620"/>
    </location>
</feature>
<feature type="region of interest" description="Disordered" evidence="3">
    <location>
        <begin position="1585"/>
        <end position="1610"/>
    </location>
</feature>
<feature type="region of interest" description="Disordered" evidence="3">
    <location>
        <begin position="836"/>
        <end position="870"/>
    </location>
</feature>
<evidence type="ECO:0000313" key="7">
    <source>
        <dbReference type="EMBL" id="KAE8264168.1"/>
    </source>
</evidence>
<dbReference type="PANTHER" id="PTHR45827">
    <property type="entry name" value="SORTING NEXIN"/>
    <property type="match status" value="1"/>
</dbReference>
<dbReference type="Gene3D" id="1.20.1270.60">
    <property type="entry name" value="Arfaptin homology (AH) domain/BAR domain"/>
    <property type="match status" value="1"/>
</dbReference>
<comment type="caution">
    <text evidence="7">The sequence shown here is derived from an EMBL/GenBank/DDBJ whole genome shotgun (WGS) entry which is preliminary data.</text>
</comment>
<dbReference type="EMBL" id="LWDD02000085">
    <property type="protein sequence ID" value="KAE8264168.1"/>
    <property type="molecule type" value="Genomic_DNA"/>
</dbReference>
<organism evidence="7 8">
    <name type="scientific">Tilletia caries</name>
    <name type="common">wheat bunt fungus</name>
    <dbReference type="NCBI Taxonomy" id="13290"/>
    <lineage>
        <taxon>Eukaryota</taxon>
        <taxon>Fungi</taxon>
        <taxon>Dikarya</taxon>
        <taxon>Basidiomycota</taxon>
        <taxon>Ustilaginomycotina</taxon>
        <taxon>Exobasidiomycetes</taxon>
        <taxon>Tilletiales</taxon>
        <taxon>Tilletiaceae</taxon>
        <taxon>Tilletia</taxon>
    </lineage>
</organism>
<dbReference type="InterPro" id="IPR027267">
    <property type="entry name" value="AH/BAR_dom_sf"/>
</dbReference>
<feature type="region of interest" description="Disordered" evidence="3">
    <location>
        <begin position="1622"/>
        <end position="1679"/>
    </location>
</feature>
<feature type="region of interest" description="Disordered" evidence="3">
    <location>
        <begin position="164"/>
        <end position="359"/>
    </location>
</feature>
<proteinExistence type="predicted"/>
<evidence type="ECO:0008006" key="10">
    <source>
        <dbReference type="Google" id="ProtNLM"/>
    </source>
</evidence>
<evidence type="ECO:0000313" key="9">
    <source>
        <dbReference type="Proteomes" id="UP000836402"/>
    </source>
</evidence>
<feature type="compositionally biased region" description="Gly residues" evidence="3">
    <location>
        <begin position="1192"/>
        <end position="1216"/>
    </location>
</feature>
<feature type="compositionally biased region" description="Acidic residues" evidence="3">
    <location>
        <begin position="735"/>
        <end position="745"/>
    </location>
</feature>
<feature type="compositionally biased region" description="Low complexity" evidence="3">
    <location>
        <begin position="846"/>
        <end position="858"/>
    </location>
</feature>